<dbReference type="PROSITE" id="PS51379">
    <property type="entry name" value="4FE4S_FER_2"/>
    <property type="match status" value="1"/>
</dbReference>
<evidence type="ECO:0000256" key="6">
    <source>
        <dbReference type="ARBA" id="ARBA00023014"/>
    </source>
</evidence>
<evidence type="ECO:0000256" key="8">
    <source>
        <dbReference type="SAM" id="Phobius"/>
    </source>
</evidence>
<dbReference type="AlphaFoldDB" id="A0A0H3A8J9"/>
<dbReference type="GO" id="GO:0051539">
    <property type="term" value="F:4 iron, 4 sulfur cluster binding"/>
    <property type="evidence" value="ECO:0007669"/>
    <property type="project" value="UniProtKB-KW"/>
</dbReference>
<dbReference type="InterPro" id="IPR017896">
    <property type="entry name" value="4Fe4S_Fe-S-bd"/>
</dbReference>
<protein>
    <submittedName>
        <fullName evidence="10">4Fe-4S ferredoxin, iron-sulfur binding domain protein</fullName>
    </submittedName>
</protein>
<feature type="transmembrane region" description="Helical" evidence="8">
    <location>
        <begin position="374"/>
        <end position="392"/>
    </location>
</feature>
<feature type="transmembrane region" description="Helical" evidence="8">
    <location>
        <begin position="279"/>
        <end position="301"/>
    </location>
</feature>
<feature type="transmembrane region" description="Helical" evidence="8">
    <location>
        <begin position="209"/>
        <end position="228"/>
    </location>
</feature>
<keyword evidence="3" id="KW-0479">Metal-binding</keyword>
<dbReference type="GO" id="GO:0046872">
    <property type="term" value="F:metal ion binding"/>
    <property type="evidence" value="ECO:0007669"/>
    <property type="project" value="UniProtKB-KW"/>
</dbReference>
<dbReference type="PANTHER" id="PTHR30176">
    <property type="entry name" value="FERREDOXIN-TYPE PROTEIN NAPH"/>
    <property type="match status" value="1"/>
</dbReference>
<evidence type="ECO:0000256" key="4">
    <source>
        <dbReference type="ARBA" id="ARBA00022982"/>
    </source>
</evidence>
<keyword evidence="2" id="KW-0004">4Fe-4S</keyword>
<feature type="transmembrane region" description="Helical" evidence="8">
    <location>
        <begin position="139"/>
        <end position="157"/>
    </location>
</feature>
<dbReference type="EMBL" id="CP000527">
    <property type="protein sequence ID" value="ABM28929.1"/>
    <property type="molecule type" value="Genomic_DNA"/>
</dbReference>
<keyword evidence="6" id="KW-0411">Iron-sulfur</keyword>
<feature type="region of interest" description="Disordered" evidence="7">
    <location>
        <begin position="1"/>
        <end position="91"/>
    </location>
</feature>
<feature type="transmembrane region" description="Helical" evidence="8">
    <location>
        <begin position="248"/>
        <end position="267"/>
    </location>
</feature>
<name>A0A0H3A8J9_NITV4</name>
<keyword evidence="8" id="KW-1133">Transmembrane helix</keyword>
<dbReference type="Pfam" id="PF12801">
    <property type="entry name" value="Fer4_5"/>
    <property type="match status" value="2"/>
</dbReference>
<organism evidence="10 11">
    <name type="scientific">Nitratidesulfovibrio vulgaris (strain DP4)</name>
    <name type="common">Desulfovibrio vulgaris</name>
    <dbReference type="NCBI Taxonomy" id="391774"/>
    <lineage>
        <taxon>Bacteria</taxon>
        <taxon>Pseudomonadati</taxon>
        <taxon>Thermodesulfobacteriota</taxon>
        <taxon>Desulfovibrionia</taxon>
        <taxon>Desulfovibrionales</taxon>
        <taxon>Desulfovibrionaceae</taxon>
        <taxon>Nitratidesulfovibrio</taxon>
    </lineage>
</organism>
<evidence type="ECO:0000256" key="1">
    <source>
        <dbReference type="ARBA" id="ARBA00022448"/>
    </source>
</evidence>
<dbReference type="HOGENOM" id="CLU_050827_0_0_7"/>
<evidence type="ECO:0000256" key="2">
    <source>
        <dbReference type="ARBA" id="ARBA00022485"/>
    </source>
</evidence>
<keyword evidence="8" id="KW-0812">Transmembrane</keyword>
<evidence type="ECO:0000313" key="10">
    <source>
        <dbReference type="EMBL" id="ABM28929.1"/>
    </source>
</evidence>
<feature type="domain" description="4Fe-4S ferredoxin-type" evidence="9">
    <location>
        <begin position="446"/>
        <end position="475"/>
    </location>
</feature>
<evidence type="ECO:0000256" key="7">
    <source>
        <dbReference type="SAM" id="MobiDB-lite"/>
    </source>
</evidence>
<evidence type="ECO:0000256" key="5">
    <source>
        <dbReference type="ARBA" id="ARBA00023004"/>
    </source>
</evidence>
<accession>A0A0H3A8J9</accession>
<evidence type="ECO:0000259" key="9">
    <source>
        <dbReference type="PROSITE" id="PS51379"/>
    </source>
</evidence>
<keyword evidence="4" id="KW-0249">Electron transport</keyword>
<evidence type="ECO:0000313" key="11">
    <source>
        <dbReference type="Proteomes" id="UP000009173"/>
    </source>
</evidence>
<dbReference type="SUPFAM" id="SSF54862">
    <property type="entry name" value="4Fe-4S ferredoxins"/>
    <property type="match status" value="1"/>
</dbReference>
<feature type="transmembrane region" description="Helical" evidence="8">
    <location>
        <begin position="177"/>
        <end position="197"/>
    </location>
</feature>
<feature type="transmembrane region" description="Helical" evidence="8">
    <location>
        <begin position="398"/>
        <end position="417"/>
    </location>
</feature>
<sequence length="539" mass="56895">MTPHAKPCGGCRDTAGEGTARAQGQSATEGDDSALKHEQGKSAPAVSEDMTPDSMMAGDVAVSSGQMAKRRVAQGDGEEASPSITPPQGETPAGLTRHLLPWLPVVAALLLAANALRRDAWGLLGLWCVVGSLACTRQAWARIVVALALCAGVVVWADTTQQFVSFRMMAGLPWGRLVAIMATVGGITALSSLVLLGRAGEARYTSGRDMAGAQAWAALLTFAGLMWIRHATGPLTPLLADRLWPGSGMAQAALMAVYAAWAVGRLADPKLSRVWRPRLWALFSFVFFMQLALGLIGYDIFLMTGRLHLPVPALILAGPLYRGTGWFMLGLFTFSTLLLGAAWCSHLCYIGAWDDMASRRKRRCGTLPNHAGRVRLGIALLVFGGAVALRLLGVGPVAAFTAAACFGLAGVGVMLAVSTRRGVLVHCTTYCPMGLLADVMGRLTPWRLQVDTGRCTRCGACSAVCRYDALTPADIEGGAAGFTCSRCRDCLAVCRHGAMRLTFAGRGIVGRLAGGVRAETIFVVIAVTLHAIFLAVARM</sequence>
<reference evidence="11" key="1">
    <citation type="journal article" date="2009" name="Environ. Microbiol.">
        <title>Contribution of mobile genetic elements to Desulfovibrio vulgaris genome plasticity.</title>
        <authorList>
            <person name="Walker C.B."/>
            <person name="Stolyar S."/>
            <person name="Chivian D."/>
            <person name="Pinel N."/>
            <person name="Gabster J.A."/>
            <person name="Dehal P.S."/>
            <person name="He Z."/>
            <person name="Yang Z.K."/>
            <person name="Yen H.C."/>
            <person name="Zhou J."/>
            <person name="Wall J.D."/>
            <person name="Hazen T.C."/>
            <person name="Arkin A.P."/>
            <person name="Stahl D.A."/>
        </authorList>
    </citation>
    <scope>NUCLEOTIDE SEQUENCE [LARGE SCALE GENOMIC DNA]</scope>
    <source>
        <strain evidence="11">DP4</strain>
    </source>
</reference>
<dbReference type="Gene3D" id="3.30.70.20">
    <property type="match status" value="1"/>
</dbReference>
<keyword evidence="8" id="KW-0472">Membrane</keyword>
<dbReference type="KEGG" id="dvl:Dvul_1913"/>
<gene>
    <name evidence="10" type="ordered locus">Dvul_1913</name>
</gene>
<dbReference type="RefSeq" id="WP_011792540.1">
    <property type="nucleotide sequence ID" value="NC_008751.1"/>
</dbReference>
<feature type="transmembrane region" description="Helical" evidence="8">
    <location>
        <begin position="326"/>
        <end position="353"/>
    </location>
</feature>
<dbReference type="PANTHER" id="PTHR30176:SF3">
    <property type="entry name" value="FERREDOXIN-TYPE PROTEIN NAPH"/>
    <property type="match status" value="1"/>
</dbReference>
<dbReference type="Proteomes" id="UP000009173">
    <property type="component" value="Chromosome"/>
</dbReference>
<feature type="transmembrane region" description="Helical" evidence="8">
    <location>
        <begin position="520"/>
        <end position="537"/>
    </location>
</feature>
<proteinExistence type="predicted"/>
<keyword evidence="1" id="KW-0813">Transport</keyword>
<dbReference type="InterPro" id="IPR051684">
    <property type="entry name" value="Electron_Trans/Redox"/>
</dbReference>
<keyword evidence="5" id="KW-0408">Iron</keyword>
<dbReference type="GO" id="GO:0005886">
    <property type="term" value="C:plasma membrane"/>
    <property type="evidence" value="ECO:0007669"/>
    <property type="project" value="TreeGrafter"/>
</dbReference>
<evidence type="ECO:0000256" key="3">
    <source>
        <dbReference type="ARBA" id="ARBA00022723"/>
    </source>
</evidence>
<dbReference type="Pfam" id="PF00037">
    <property type="entry name" value="Fer4"/>
    <property type="match status" value="1"/>
</dbReference>